<accession>A0A1F5EJ76</accession>
<sequence>MVENKIYPKDVEAVFFKAAERGWAVTGTATETSTLLPGYKLIRFKSGKFSVLDAYCVNPASDKSAGFTTIWCDDVPVWTMHYSGRYQKRLIPLLKLALQANIISRTFVGGRGPTTFTDEERYPDLVYINNVVRGRRTFSSFAGREIIVDVGNLNLPLGYHDYRGISLL</sequence>
<organism evidence="1 2">
    <name type="scientific">Candidatus Campbellbacteria bacterium RIFOXYC2_FULL_35_25</name>
    <dbReference type="NCBI Taxonomy" id="1797582"/>
    <lineage>
        <taxon>Bacteria</taxon>
        <taxon>Candidatus Campbelliibacteriota</taxon>
    </lineage>
</organism>
<gene>
    <name evidence="1" type="ORF">A2442_03090</name>
</gene>
<dbReference type="STRING" id="1797582.A2442_03090"/>
<name>A0A1F5EJ76_9BACT</name>
<reference evidence="1 2" key="1">
    <citation type="journal article" date="2016" name="Nat. Commun.">
        <title>Thousands of microbial genomes shed light on interconnected biogeochemical processes in an aquifer system.</title>
        <authorList>
            <person name="Anantharaman K."/>
            <person name="Brown C.T."/>
            <person name="Hug L.A."/>
            <person name="Sharon I."/>
            <person name="Castelle C.J."/>
            <person name="Probst A.J."/>
            <person name="Thomas B.C."/>
            <person name="Singh A."/>
            <person name="Wilkins M.J."/>
            <person name="Karaoz U."/>
            <person name="Brodie E.L."/>
            <person name="Williams K.H."/>
            <person name="Hubbard S.S."/>
            <person name="Banfield J.F."/>
        </authorList>
    </citation>
    <scope>NUCLEOTIDE SEQUENCE [LARGE SCALE GENOMIC DNA]</scope>
</reference>
<dbReference type="Proteomes" id="UP000179003">
    <property type="component" value="Unassembled WGS sequence"/>
</dbReference>
<protein>
    <recommendedName>
        <fullName evidence="3">DUF5680 domain-containing protein</fullName>
    </recommendedName>
</protein>
<evidence type="ECO:0000313" key="1">
    <source>
        <dbReference type="EMBL" id="OGD67462.1"/>
    </source>
</evidence>
<dbReference type="AlphaFoldDB" id="A0A1F5EJ76"/>
<proteinExistence type="predicted"/>
<comment type="caution">
    <text evidence="1">The sequence shown here is derived from an EMBL/GenBank/DDBJ whole genome shotgun (WGS) entry which is preliminary data.</text>
</comment>
<dbReference type="EMBL" id="MFAE01000005">
    <property type="protein sequence ID" value="OGD67462.1"/>
    <property type="molecule type" value="Genomic_DNA"/>
</dbReference>
<evidence type="ECO:0008006" key="3">
    <source>
        <dbReference type="Google" id="ProtNLM"/>
    </source>
</evidence>
<evidence type="ECO:0000313" key="2">
    <source>
        <dbReference type="Proteomes" id="UP000179003"/>
    </source>
</evidence>